<dbReference type="RefSeq" id="WP_235960386.1">
    <property type="nucleotide sequence ID" value="NZ_WEGH01000004.1"/>
</dbReference>
<dbReference type="EMBL" id="WEGH01000004">
    <property type="protein sequence ID" value="MQY07675.1"/>
    <property type="molecule type" value="Genomic_DNA"/>
</dbReference>
<evidence type="ECO:0000259" key="2">
    <source>
        <dbReference type="Pfam" id="PF22649"/>
    </source>
</evidence>
<dbReference type="Gene3D" id="3.20.20.70">
    <property type="entry name" value="Aldolase class I"/>
    <property type="match status" value="1"/>
</dbReference>
<evidence type="ECO:0000256" key="1">
    <source>
        <dbReference type="SAM" id="MobiDB-lite"/>
    </source>
</evidence>
<dbReference type="Proteomes" id="UP000487268">
    <property type="component" value="Unassembled WGS sequence"/>
</dbReference>
<comment type="caution">
    <text evidence="3">The sequence shown here is derived from an EMBL/GenBank/DDBJ whole genome shotgun (WGS) entry which is preliminary data.</text>
</comment>
<evidence type="ECO:0000313" key="3">
    <source>
        <dbReference type="EMBL" id="MQY07675.1"/>
    </source>
</evidence>
<gene>
    <name evidence="3" type="ORF">ACRB68_57770</name>
</gene>
<keyword evidence="4" id="KW-1185">Reference proteome</keyword>
<name>A0A7K0C2L6_9ACTN</name>
<feature type="domain" description="Cgl0159-like" evidence="2">
    <location>
        <begin position="57"/>
        <end position="307"/>
    </location>
</feature>
<dbReference type="InterPro" id="IPR013785">
    <property type="entry name" value="Aldolase_TIM"/>
</dbReference>
<protein>
    <recommendedName>
        <fullName evidence="2">Cgl0159-like domain-containing protein</fullName>
    </recommendedName>
</protein>
<proteinExistence type="predicted"/>
<dbReference type="InterPro" id="IPR054574">
    <property type="entry name" value="Cgl0159_dom"/>
</dbReference>
<dbReference type="AlphaFoldDB" id="A0A7K0C2L6"/>
<reference evidence="3 4" key="1">
    <citation type="submission" date="2019-10" db="EMBL/GenBank/DDBJ databases">
        <title>Actinomadura rubteroloni sp. nov. and Actinomadura macrotermitis sp. nov., isolated from the gut of fungus growing-termite Macrotermes natalensis.</title>
        <authorList>
            <person name="Benndorf R."/>
            <person name="Martin K."/>
            <person name="Kuefner M."/>
            <person name="De Beer W."/>
            <person name="Kaster A.-K."/>
            <person name="Vollmers J."/>
            <person name="Poulsen M."/>
            <person name="Beemelmanns C."/>
        </authorList>
    </citation>
    <scope>NUCLEOTIDE SEQUENCE [LARGE SCALE GENOMIC DNA]</scope>
    <source>
        <strain evidence="3 4">RB68</strain>
    </source>
</reference>
<evidence type="ECO:0000313" key="4">
    <source>
        <dbReference type="Proteomes" id="UP000487268"/>
    </source>
</evidence>
<accession>A0A7K0C2L6</accession>
<dbReference type="SUPFAM" id="SSF51569">
    <property type="entry name" value="Aldolase"/>
    <property type="match status" value="1"/>
</dbReference>
<feature type="region of interest" description="Disordered" evidence="1">
    <location>
        <begin position="1"/>
        <end position="22"/>
    </location>
</feature>
<sequence length="310" mass="31900">MSVDTRRSGDGQAGPPAAPPAAGRYAELAETRAFRPGAVAEAAAARIRRPALLGPSGRLMLLAADHPARGALAAGGDPLAMADRGELLDRLCTALERPGVDGLLATPDVIDDLLLLGVLHDKIVIGSMNRGGLIGASFEIDDRFTAYDADAIAAARLDGGKVLLRIDHADPATADTLEGCARAVTALAGHGLMALVEPFVSSRVDGRIRNDLSPEAMIRAISIGAGLGATSAHTWLKVPVVPDMARVMAASTMPALLLGGEVSGDPRATLDSWRRALRLPTVRGLVVGRSLLYPADGDVAGAVDAAVEVL</sequence>
<dbReference type="Pfam" id="PF22649">
    <property type="entry name" value="Cgl0159"/>
    <property type="match status" value="1"/>
</dbReference>
<organism evidence="3 4">
    <name type="scientific">Actinomadura macrotermitis</name>
    <dbReference type="NCBI Taxonomy" id="2585200"/>
    <lineage>
        <taxon>Bacteria</taxon>
        <taxon>Bacillati</taxon>
        <taxon>Actinomycetota</taxon>
        <taxon>Actinomycetes</taxon>
        <taxon>Streptosporangiales</taxon>
        <taxon>Thermomonosporaceae</taxon>
        <taxon>Actinomadura</taxon>
    </lineage>
</organism>